<keyword evidence="2" id="KW-1185">Reference proteome</keyword>
<evidence type="ECO:0000313" key="1">
    <source>
        <dbReference type="EMBL" id="KAK1264834.1"/>
    </source>
</evidence>
<reference evidence="1" key="1">
    <citation type="journal article" date="2023" name="Nat. Commun.">
        <title>Diploid and tetraploid genomes of Acorus and the evolution of monocots.</title>
        <authorList>
            <person name="Ma L."/>
            <person name="Liu K.W."/>
            <person name="Li Z."/>
            <person name="Hsiao Y.Y."/>
            <person name="Qi Y."/>
            <person name="Fu T."/>
            <person name="Tang G.D."/>
            <person name="Zhang D."/>
            <person name="Sun W.H."/>
            <person name="Liu D.K."/>
            <person name="Li Y."/>
            <person name="Chen G.Z."/>
            <person name="Liu X.D."/>
            <person name="Liao X.Y."/>
            <person name="Jiang Y.T."/>
            <person name="Yu X."/>
            <person name="Hao Y."/>
            <person name="Huang J."/>
            <person name="Zhao X.W."/>
            <person name="Ke S."/>
            <person name="Chen Y.Y."/>
            <person name="Wu W.L."/>
            <person name="Hsu J.L."/>
            <person name="Lin Y.F."/>
            <person name="Huang M.D."/>
            <person name="Li C.Y."/>
            <person name="Huang L."/>
            <person name="Wang Z.W."/>
            <person name="Zhao X."/>
            <person name="Zhong W.Y."/>
            <person name="Peng D.H."/>
            <person name="Ahmad S."/>
            <person name="Lan S."/>
            <person name="Zhang J.S."/>
            <person name="Tsai W.C."/>
            <person name="Van de Peer Y."/>
            <person name="Liu Z.J."/>
        </authorList>
    </citation>
    <scope>NUCLEOTIDE SEQUENCE</scope>
    <source>
        <strain evidence="1">SCP</strain>
    </source>
</reference>
<dbReference type="PANTHER" id="PTHR33312:SF21">
    <property type="entry name" value="MEMBRANE-ASSOCIATED KINASE REGULATOR 3-RELATED"/>
    <property type="match status" value="1"/>
</dbReference>
<dbReference type="GO" id="GO:0005886">
    <property type="term" value="C:plasma membrane"/>
    <property type="evidence" value="ECO:0007669"/>
    <property type="project" value="InterPro"/>
</dbReference>
<dbReference type="EMBL" id="JAUJYN010000008">
    <property type="protein sequence ID" value="KAK1264834.1"/>
    <property type="molecule type" value="Genomic_DNA"/>
</dbReference>
<protein>
    <submittedName>
        <fullName evidence="1">Membrane-associated kinase regulator 4</fullName>
    </submittedName>
</protein>
<name>A0AAV9AL28_ACOGR</name>
<accession>A0AAV9AL28</accession>
<dbReference type="GO" id="GO:0016301">
    <property type="term" value="F:kinase activity"/>
    <property type="evidence" value="ECO:0007669"/>
    <property type="project" value="UniProtKB-KW"/>
</dbReference>
<gene>
    <name evidence="1" type="ORF">QJS04_geneDACA017902</name>
</gene>
<keyword evidence="1" id="KW-0418">Kinase</keyword>
<comment type="caution">
    <text evidence="1">The sequence shown here is derived from an EMBL/GenBank/DDBJ whole genome shotgun (WGS) entry which is preliminary data.</text>
</comment>
<dbReference type="PANTHER" id="PTHR33312">
    <property type="entry name" value="MEMBRANE-ASSOCIATED KINASE REGULATOR 4-RELATED"/>
    <property type="match status" value="1"/>
</dbReference>
<organism evidence="1 2">
    <name type="scientific">Acorus gramineus</name>
    <name type="common">Dwarf sweet flag</name>
    <dbReference type="NCBI Taxonomy" id="55184"/>
    <lineage>
        <taxon>Eukaryota</taxon>
        <taxon>Viridiplantae</taxon>
        <taxon>Streptophyta</taxon>
        <taxon>Embryophyta</taxon>
        <taxon>Tracheophyta</taxon>
        <taxon>Spermatophyta</taxon>
        <taxon>Magnoliopsida</taxon>
        <taxon>Liliopsida</taxon>
        <taxon>Acoraceae</taxon>
        <taxon>Acorus</taxon>
    </lineage>
</organism>
<dbReference type="Proteomes" id="UP001179952">
    <property type="component" value="Unassembled WGS sequence"/>
</dbReference>
<keyword evidence="1" id="KW-0808">Transferase</keyword>
<sequence>MSSTTCDQIEEEEEYIDMDITSTTTTTILCYTITTPPKSNEFEFHLSNNPVDTQPTTSPADELFYKGKLLPLHLPPRIQMVENLLQFSENNACQEAMNSSFQANHASTTNSTPFESCNVSPTGSCCVSGELNPEEYFYECLMSDDTVLAQHAKKSWSKKLKLIRQSSLGLKLKASKAYFVSLFSKSGCSDESCMDAVKNGKLAKVRERLYRCVKVNKKNPLGQIRRDVKEKIGEEDECHGKSFSRTIMRHSETNCLSSSSASCSSSTTTSSSSSFSSLNSNGLSGSHVLKRCGSCSSEVESSIKGAIAHCKQSQQLDCDRKSVNDVGLCSVYKERPGLCRG</sequence>
<proteinExistence type="predicted"/>
<reference evidence="1" key="2">
    <citation type="submission" date="2023-06" db="EMBL/GenBank/DDBJ databases">
        <authorList>
            <person name="Ma L."/>
            <person name="Liu K.-W."/>
            <person name="Li Z."/>
            <person name="Hsiao Y.-Y."/>
            <person name="Qi Y."/>
            <person name="Fu T."/>
            <person name="Tang G."/>
            <person name="Zhang D."/>
            <person name="Sun W.-H."/>
            <person name="Liu D.-K."/>
            <person name="Li Y."/>
            <person name="Chen G.-Z."/>
            <person name="Liu X.-D."/>
            <person name="Liao X.-Y."/>
            <person name="Jiang Y.-T."/>
            <person name="Yu X."/>
            <person name="Hao Y."/>
            <person name="Huang J."/>
            <person name="Zhao X.-W."/>
            <person name="Ke S."/>
            <person name="Chen Y.-Y."/>
            <person name="Wu W.-L."/>
            <person name="Hsu J.-L."/>
            <person name="Lin Y.-F."/>
            <person name="Huang M.-D."/>
            <person name="Li C.-Y."/>
            <person name="Huang L."/>
            <person name="Wang Z.-W."/>
            <person name="Zhao X."/>
            <person name="Zhong W.-Y."/>
            <person name="Peng D.-H."/>
            <person name="Ahmad S."/>
            <person name="Lan S."/>
            <person name="Zhang J.-S."/>
            <person name="Tsai W.-C."/>
            <person name="Van De Peer Y."/>
            <person name="Liu Z.-J."/>
        </authorList>
    </citation>
    <scope>NUCLEOTIDE SEQUENCE</scope>
    <source>
        <strain evidence="1">SCP</strain>
        <tissue evidence="1">Leaves</tissue>
    </source>
</reference>
<dbReference type="AlphaFoldDB" id="A0AAV9AL28"/>
<dbReference type="GO" id="GO:0019210">
    <property type="term" value="F:kinase inhibitor activity"/>
    <property type="evidence" value="ECO:0007669"/>
    <property type="project" value="InterPro"/>
</dbReference>
<dbReference type="InterPro" id="IPR039620">
    <property type="entry name" value="BKI1/MAKR1/3/4"/>
</dbReference>
<evidence type="ECO:0000313" key="2">
    <source>
        <dbReference type="Proteomes" id="UP001179952"/>
    </source>
</evidence>